<evidence type="ECO:0000313" key="6">
    <source>
        <dbReference type="EMBL" id="RQW73598.1"/>
    </source>
</evidence>
<dbReference type="Gene3D" id="3.50.50.60">
    <property type="entry name" value="FAD/NAD(P)-binding domain"/>
    <property type="match status" value="1"/>
</dbReference>
<dbReference type="PANTHER" id="PTHR10961">
    <property type="entry name" value="PEROXISOMAL SARCOSINE OXIDASE"/>
    <property type="match status" value="1"/>
</dbReference>
<dbReference type="InterPro" id="IPR036188">
    <property type="entry name" value="FAD/NAD-bd_sf"/>
</dbReference>
<dbReference type="NCBIfam" id="NF008425">
    <property type="entry name" value="PRK11259.1"/>
    <property type="match status" value="1"/>
</dbReference>
<dbReference type="RefSeq" id="WP_124766338.1">
    <property type="nucleotide sequence ID" value="NZ_JAFBDY010000017.1"/>
</dbReference>
<dbReference type="GO" id="GO:0050660">
    <property type="term" value="F:flavin adenine dinucleotide binding"/>
    <property type="evidence" value="ECO:0007669"/>
    <property type="project" value="InterPro"/>
</dbReference>
<evidence type="ECO:0000259" key="5">
    <source>
        <dbReference type="Pfam" id="PF01266"/>
    </source>
</evidence>
<dbReference type="InterPro" id="IPR045170">
    <property type="entry name" value="MTOX"/>
</dbReference>
<dbReference type="SUPFAM" id="SSF51905">
    <property type="entry name" value="FAD/NAD(P)-binding domain"/>
    <property type="match status" value="1"/>
</dbReference>
<name>A0A3N9UAU1_9BACI</name>
<keyword evidence="7" id="KW-1185">Reference proteome</keyword>
<dbReference type="InterPro" id="IPR006076">
    <property type="entry name" value="FAD-dep_OxRdtase"/>
</dbReference>
<dbReference type="PANTHER" id="PTHR10961:SF7">
    <property type="entry name" value="FAD DEPENDENT OXIDOREDUCTASE DOMAIN-CONTAINING PROTEIN"/>
    <property type="match status" value="1"/>
</dbReference>
<dbReference type="Pfam" id="PF01266">
    <property type="entry name" value="DAO"/>
    <property type="match status" value="1"/>
</dbReference>
<keyword evidence="4" id="KW-0560">Oxidoreductase</keyword>
<reference evidence="6 7" key="1">
    <citation type="journal article" date="2013" name="J. Microbiol.">
        <title>Lysinibacillus chungkukjangi sp. nov., isolated from Chungkukjang, Korean fermented soybean food.</title>
        <authorList>
            <person name="Kim S.J."/>
            <person name="Jang Y.H."/>
            <person name="Hamada M."/>
            <person name="Ahn J.H."/>
            <person name="Weon H.Y."/>
            <person name="Suzuki K."/>
            <person name="Whang K.S."/>
            <person name="Kwon S.W."/>
        </authorList>
    </citation>
    <scope>NUCLEOTIDE SEQUENCE [LARGE SCALE GENOMIC DNA]</scope>
    <source>
        <strain evidence="6 7">MCCC 1A12701</strain>
    </source>
</reference>
<evidence type="ECO:0000256" key="1">
    <source>
        <dbReference type="ARBA" id="ARBA00001974"/>
    </source>
</evidence>
<accession>A0A3N9UAU1</accession>
<dbReference type="OrthoDB" id="9794226at2"/>
<dbReference type="AlphaFoldDB" id="A0A3N9UAU1"/>
<evidence type="ECO:0000313" key="7">
    <source>
        <dbReference type="Proteomes" id="UP000274033"/>
    </source>
</evidence>
<dbReference type="EMBL" id="RRCT01000018">
    <property type="protein sequence ID" value="RQW73598.1"/>
    <property type="molecule type" value="Genomic_DNA"/>
</dbReference>
<evidence type="ECO:0000256" key="4">
    <source>
        <dbReference type="ARBA" id="ARBA00023002"/>
    </source>
</evidence>
<organism evidence="6 7">
    <name type="scientific">Lysinibacillus composti</name>
    <dbReference type="NCBI Taxonomy" id="720633"/>
    <lineage>
        <taxon>Bacteria</taxon>
        <taxon>Bacillati</taxon>
        <taxon>Bacillota</taxon>
        <taxon>Bacilli</taxon>
        <taxon>Bacillales</taxon>
        <taxon>Bacillaceae</taxon>
        <taxon>Lysinibacillus</taxon>
    </lineage>
</organism>
<gene>
    <name evidence="6" type="ORF">EBB45_15955</name>
</gene>
<dbReference type="GO" id="GO:0005829">
    <property type="term" value="C:cytosol"/>
    <property type="evidence" value="ECO:0007669"/>
    <property type="project" value="TreeGrafter"/>
</dbReference>
<comment type="caution">
    <text evidence="6">The sequence shown here is derived from an EMBL/GenBank/DDBJ whole genome shotgun (WGS) entry which is preliminary data.</text>
</comment>
<sequence length="369" mass="40838">MKFDCIIVGAGSMGMAAAYFLTKAGKRVCAIDAFNPPHTNGNHHGETRIIRYAYGEGVEYVPLALRAATLWQQLEQQVNKHLLLRTGVANIGDNDNPFIHTVIESAKKYDLPLEILNAEEIMKRWPGIQVGDNMIAAFEPTSGVLRVEDCVAAYKELAINEGAKVRINESVQHIAFGNTVKVTTANNTYEADSCIICAGAWTKKLLQQYNLPLNPIRKTFAWFEAEEALYGEANFPAFAVELSNECYYGFPSINGAGFKIGRHDGGETVNPDKALREFDVSDTADLRQFLATYMPQVGTLKEGKVCKYTMTPDEHFIIDFLPEQSNVIVATGFSGHGFKFSSAIGEMLAQMVTDGKPQLSNELFKLNRF</sequence>
<feature type="domain" description="FAD dependent oxidoreductase" evidence="5">
    <location>
        <begin position="4"/>
        <end position="351"/>
    </location>
</feature>
<keyword evidence="3" id="KW-0274">FAD</keyword>
<dbReference type="Proteomes" id="UP000274033">
    <property type="component" value="Unassembled WGS sequence"/>
</dbReference>
<protein>
    <submittedName>
        <fullName evidence="6">N-methyl-L-tryptophan oxidase</fullName>
    </submittedName>
</protein>
<keyword evidence="2" id="KW-0285">Flavoprotein</keyword>
<proteinExistence type="predicted"/>
<dbReference type="GO" id="GO:0008115">
    <property type="term" value="F:sarcosine oxidase activity"/>
    <property type="evidence" value="ECO:0007669"/>
    <property type="project" value="TreeGrafter"/>
</dbReference>
<comment type="cofactor">
    <cofactor evidence="1">
        <name>FAD</name>
        <dbReference type="ChEBI" id="CHEBI:57692"/>
    </cofactor>
</comment>
<dbReference type="SUPFAM" id="SSF54373">
    <property type="entry name" value="FAD-linked reductases, C-terminal domain"/>
    <property type="match status" value="1"/>
</dbReference>
<dbReference type="Gene3D" id="3.30.9.10">
    <property type="entry name" value="D-Amino Acid Oxidase, subunit A, domain 2"/>
    <property type="match status" value="1"/>
</dbReference>
<evidence type="ECO:0000256" key="3">
    <source>
        <dbReference type="ARBA" id="ARBA00022827"/>
    </source>
</evidence>
<evidence type="ECO:0000256" key="2">
    <source>
        <dbReference type="ARBA" id="ARBA00022630"/>
    </source>
</evidence>